<comment type="caution">
    <text evidence="3">The sequence shown here is derived from an EMBL/GenBank/DDBJ whole genome shotgun (WGS) entry which is preliminary data.</text>
</comment>
<accession>A0A8T0Q3G9</accession>
<keyword evidence="4" id="KW-1185">Reference proteome</keyword>
<reference evidence="3" key="1">
    <citation type="submission" date="2020-05" db="EMBL/GenBank/DDBJ databases">
        <title>WGS assembly of Panicum virgatum.</title>
        <authorList>
            <person name="Lovell J.T."/>
            <person name="Jenkins J."/>
            <person name="Shu S."/>
            <person name="Juenger T.E."/>
            <person name="Schmutz J."/>
        </authorList>
    </citation>
    <scope>NUCLEOTIDE SEQUENCE</scope>
    <source>
        <strain evidence="3">AP13</strain>
    </source>
</reference>
<organism evidence="3 4">
    <name type="scientific">Panicum virgatum</name>
    <name type="common">Blackwell switchgrass</name>
    <dbReference type="NCBI Taxonomy" id="38727"/>
    <lineage>
        <taxon>Eukaryota</taxon>
        <taxon>Viridiplantae</taxon>
        <taxon>Streptophyta</taxon>
        <taxon>Embryophyta</taxon>
        <taxon>Tracheophyta</taxon>
        <taxon>Spermatophyta</taxon>
        <taxon>Magnoliopsida</taxon>
        <taxon>Liliopsida</taxon>
        <taxon>Poales</taxon>
        <taxon>Poaceae</taxon>
        <taxon>PACMAD clade</taxon>
        <taxon>Panicoideae</taxon>
        <taxon>Panicodae</taxon>
        <taxon>Paniceae</taxon>
        <taxon>Panicinae</taxon>
        <taxon>Panicum</taxon>
        <taxon>Panicum sect. Hiantes</taxon>
    </lineage>
</organism>
<keyword evidence="1" id="KW-0175">Coiled coil</keyword>
<evidence type="ECO:0000256" key="2">
    <source>
        <dbReference type="SAM" id="MobiDB-lite"/>
    </source>
</evidence>
<dbReference type="PANTHER" id="PTHR36037">
    <property type="entry name" value="RNA-DIRECTED DNA POLYMERASE (REVERSE TRANSCRIPTASE)-RELATED FAMILY PROTEIN"/>
    <property type="match status" value="1"/>
</dbReference>
<evidence type="ECO:0000313" key="3">
    <source>
        <dbReference type="EMBL" id="KAG2565626.1"/>
    </source>
</evidence>
<sequence>MAEAAGGLDPAQGPEEAPLDAARRVEQLSLKRRRRGEEEAEAAVADAEVALGLESAYQVAQEGMVLDVLDSSTAAISIDDLDAYLERLRKEVALAKEGNRKVSDEIGVIAETTANDMIQLDVDIEVLESLLSKLESEGFNHFEASPVLGQSDSTDSCINQSIADKDCIYEVLEVDHQIARSKMNLKMLQNLQSVDEMWQLRSMLLRFGATVLDFKDNCLRMFLKAPTWTSDCVIYGQKLNCAIDSFISDHELLIEVDEGNMEPKNLKIFPDDVCVDILIERLESSREVISCPALEWLIQQCQRRFIVNALRRSLVHDANNSRPVWY</sequence>
<name>A0A8T0Q3G9_PANVG</name>
<proteinExistence type="predicted"/>
<dbReference type="PANTHER" id="PTHR36037:SF1">
    <property type="entry name" value="RNA-DIRECTED DNA POLYMERASE (REVERSE TRANSCRIPTASE)-RELATED FAMILY PROTEIN"/>
    <property type="match status" value="1"/>
</dbReference>
<dbReference type="EMBL" id="CM029050">
    <property type="protein sequence ID" value="KAG2565626.1"/>
    <property type="molecule type" value="Genomic_DNA"/>
</dbReference>
<dbReference type="Proteomes" id="UP000823388">
    <property type="component" value="Chromosome 7N"/>
</dbReference>
<evidence type="ECO:0000313" key="4">
    <source>
        <dbReference type="Proteomes" id="UP000823388"/>
    </source>
</evidence>
<dbReference type="AlphaFoldDB" id="A0A8T0Q3G9"/>
<protein>
    <submittedName>
        <fullName evidence="3">Uncharacterized protein</fullName>
    </submittedName>
</protein>
<feature type="region of interest" description="Disordered" evidence="2">
    <location>
        <begin position="1"/>
        <end position="21"/>
    </location>
</feature>
<evidence type="ECO:0000256" key="1">
    <source>
        <dbReference type="SAM" id="Coils"/>
    </source>
</evidence>
<gene>
    <name evidence="3" type="ORF">PVAP13_7NG120400</name>
</gene>
<feature type="coiled-coil region" evidence="1">
    <location>
        <begin position="85"/>
        <end position="137"/>
    </location>
</feature>